<reference evidence="9" key="1">
    <citation type="journal article" date="2016" name="Nat. Commun.">
        <title>The Gonium pectorale genome demonstrates co-option of cell cycle regulation during the evolution of multicellularity.</title>
        <authorList>
            <person name="Hanschen E.R."/>
            <person name="Marriage T.N."/>
            <person name="Ferris P.J."/>
            <person name="Hamaji T."/>
            <person name="Toyoda A."/>
            <person name="Fujiyama A."/>
            <person name="Neme R."/>
            <person name="Noguchi H."/>
            <person name="Minakuchi Y."/>
            <person name="Suzuki M."/>
            <person name="Kawai-Toyooka H."/>
            <person name="Smith D.R."/>
            <person name="Sparks H."/>
            <person name="Anderson J."/>
            <person name="Bakaric R."/>
            <person name="Luria V."/>
            <person name="Karger A."/>
            <person name="Kirschner M.W."/>
            <person name="Durand P.M."/>
            <person name="Michod R.E."/>
            <person name="Nozaki H."/>
            <person name="Olson B.J."/>
        </authorList>
    </citation>
    <scope>NUCLEOTIDE SEQUENCE [LARGE SCALE GENOMIC DNA]</scope>
    <source>
        <strain evidence="9">NIES-2863</strain>
    </source>
</reference>
<evidence type="ECO:0000256" key="2">
    <source>
        <dbReference type="ARBA" id="ARBA00022692"/>
    </source>
</evidence>
<evidence type="ECO:0000313" key="8">
    <source>
        <dbReference type="EMBL" id="KXZ51310.1"/>
    </source>
</evidence>
<comment type="subcellular location">
    <subcellularLocation>
        <location evidence="1">Membrane</location>
        <topology evidence="1">Multi-pass membrane protein</topology>
    </subcellularLocation>
</comment>
<evidence type="ECO:0000256" key="1">
    <source>
        <dbReference type="ARBA" id="ARBA00004141"/>
    </source>
</evidence>
<organism evidence="8 9">
    <name type="scientific">Gonium pectorale</name>
    <name type="common">Green alga</name>
    <dbReference type="NCBI Taxonomy" id="33097"/>
    <lineage>
        <taxon>Eukaryota</taxon>
        <taxon>Viridiplantae</taxon>
        <taxon>Chlorophyta</taxon>
        <taxon>core chlorophytes</taxon>
        <taxon>Chlorophyceae</taxon>
        <taxon>CS clade</taxon>
        <taxon>Chlamydomonadales</taxon>
        <taxon>Volvocaceae</taxon>
        <taxon>Gonium</taxon>
    </lineage>
</organism>
<gene>
    <name evidence="8" type="ORF">GPECTOR_13g797</name>
</gene>
<dbReference type="AlphaFoldDB" id="A0A150GPQ1"/>
<feature type="domain" description="TLC" evidence="7">
    <location>
        <begin position="46"/>
        <end position="248"/>
    </location>
</feature>
<dbReference type="Pfam" id="PF03798">
    <property type="entry name" value="TRAM_LAG1_CLN8"/>
    <property type="match status" value="1"/>
</dbReference>
<dbReference type="Proteomes" id="UP000075714">
    <property type="component" value="Unassembled WGS sequence"/>
</dbReference>
<evidence type="ECO:0000256" key="3">
    <source>
        <dbReference type="ARBA" id="ARBA00022989"/>
    </source>
</evidence>
<keyword evidence="2 5" id="KW-0812">Transmembrane</keyword>
<accession>A0A150GPQ1</accession>
<keyword evidence="9" id="KW-1185">Reference proteome</keyword>
<proteinExistence type="predicted"/>
<evidence type="ECO:0000256" key="6">
    <source>
        <dbReference type="SAM" id="Phobius"/>
    </source>
</evidence>
<dbReference type="STRING" id="33097.A0A150GPQ1"/>
<dbReference type="SMART" id="SM00724">
    <property type="entry name" value="TLC"/>
    <property type="match status" value="1"/>
</dbReference>
<feature type="transmembrane region" description="Helical" evidence="6">
    <location>
        <begin position="6"/>
        <end position="30"/>
    </location>
</feature>
<feature type="transmembrane region" description="Helical" evidence="6">
    <location>
        <begin position="213"/>
        <end position="237"/>
    </location>
</feature>
<feature type="transmembrane region" description="Helical" evidence="6">
    <location>
        <begin position="91"/>
        <end position="109"/>
    </location>
</feature>
<evidence type="ECO:0000259" key="7">
    <source>
        <dbReference type="PROSITE" id="PS50922"/>
    </source>
</evidence>
<feature type="transmembrane region" description="Helical" evidence="6">
    <location>
        <begin position="138"/>
        <end position="160"/>
    </location>
</feature>
<protein>
    <recommendedName>
        <fullName evidence="7">TLC domain-containing protein</fullName>
    </recommendedName>
</protein>
<evidence type="ECO:0000256" key="5">
    <source>
        <dbReference type="PROSITE-ProRule" id="PRU00205"/>
    </source>
</evidence>
<dbReference type="GO" id="GO:0016020">
    <property type="term" value="C:membrane"/>
    <property type="evidence" value="ECO:0007669"/>
    <property type="project" value="UniProtKB-SubCell"/>
</dbReference>
<dbReference type="InterPro" id="IPR006634">
    <property type="entry name" value="TLC-dom"/>
</dbReference>
<name>A0A150GPQ1_GONPE</name>
<dbReference type="GO" id="GO:0055088">
    <property type="term" value="P:lipid homeostasis"/>
    <property type="evidence" value="ECO:0007669"/>
    <property type="project" value="TreeGrafter"/>
</dbReference>
<dbReference type="PANTHER" id="PTHR13439">
    <property type="entry name" value="CT120 PROTEIN"/>
    <property type="match status" value="1"/>
</dbReference>
<evidence type="ECO:0000313" key="9">
    <source>
        <dbReference type="Proteomes" id="UP000075714"/>
    </source>
</evidence>
<dbReference type="InterPro" id="IPR050846">
    <property type="entry name" value="TLCD"/>
</dbReference>
<dbReference type="PANTHER" id="PTHR13439:SF0">
    <property type="entry name" value="TOPOISOMERASE I DAMAGE AFFECTED PROTEIN 4"/>
    <property type="match status" value="1"/>
</dbReference>
<comment type="caution">
    <text evidence="8">The sequence shown here is derived from an EMBL/GenBank/DDBJ whole genome shotgun (WGS) entry which is preliminary data.</text>
</comment>
<feature type="transmembrane region" description="Helical" evidence="6">
    <location>
        <begin position="51"/>
        <end position="71"/>
    </location>
</feature>
<feature type="transmembrane region" description="Helical" evidence="6">
    <location>
        <begin position="172"/>
        <end position="193"/>
    </location>
</feature>
<dbReference type="EMBL" id="LSYV01000014">
    <property type="protein sequence ID" value="KXZ51310.1"/>
    <property type="molecule type" value="Genomic_DNA"/>
</dbReference>
<dbReference type="OrthoDB" id="10266980at2759"/>
<dbReference type="GO" id="GO:0005783">
    <property type="term" value="C:endoplasmic reticulum"/>
    <property type="evidence" value="ECO:0007669"/>
    <property type="project" value="TreeGrafter"/>
</dbReference>
<keyword evidence="3 6" id="KW-1133">Transmembrane helix</keyword>
<evidence type="ECO:0000256" key="4">
    <source>
        <dbReference type="ARBA" id="ARBA00023136"/>
    </source>
</evidence>
<keyword evidence="4 5" id="KW-0472">Membrane</keyword>
<dbReference type="PROSITE" id="PS50922">
    <property type="entry name" value="TLC"/>
    <property type="match status" value="1"/>
</dbReference>
<sequence>MNWVAGLSFWLCELVLLALVKPLILATLRNSGGKGDAKTQARKASGTATQVVARLVGTIHNTIQIPLGILILMDARFRNDRVYMSTNLSYAMTYISAGYFFHDLVMCIIRFSLEGPFYLTHALFCCTAYTFGNYSGFLHYHGAAFLMWEISTPFVHTRWFMFKAGLANTSVYVINGILMIIAFFGCRICWGYYETYYLLNDVIGEGTRPGSAFPFPATVGYCITGAIVNCLNTYWFYKMMRAAVAVLVKGKKAEEVSSHKDD</sequence>